<keyword evidence="3" id="KW-1185">Reference proteome</keyword>
<feature type="transmembrane region" description="Helical" evidence="1">
    <location>
        <begin position="72"/>
        <end position="96"/>
    </location>
</feature>
<comment type="caution">
    <text evidence="2">The sequence shown here is derived from an EMBL/GenBank/DDBJ whole genome shotgun (WGS) entry which is preliminary data.</text>
</comment>
<proteinExistence type="predicted"/>
<feature type="transmembrane region" description="Helical" evidence="1">
    <location>
        <begin position="46"/>
        <end position="66"/>
    </location>
</feature>
<keyword evidence="1" id="KW-0472">Membrane</keyword>
<accession>A0A7K1SVY6</accession>
<dbReference type="Proteomes" id="UP000462014">
    <property type="component" value="Unassembled WGS sequence"/>
</dbReference>
<evidence type="ECO:0000313" key="2">
    <source>
        <dbReference type="EMBL" id="MVN21486.1"/>
    </source>
</evidence>
<sequence length="102" mass="12241">MDAPGNMYYFQMLMLLLLMGVCTFWLGRMLQWLLLRKTHPRRKIFFILIISLVLSYLLALLFWFIWPHPAKPMWSIFFLPAVSGELIILIITIVIFKRRKQP</sequence>
<dbReference type="EMBL" id="WPIK01000006">
    <property type="protein sequence ID" value="MVN21486.1"/>
    <property type="molecule type" value="Genomic_DNA"/>
</dbReference>
<protein>
    <submittedName>
        <fullName evidence="2">Uncharacterized protein</fullName>
    </submittedName>
</protein>
<gene>
    <name evidence="2" type="ORF">GO621_08045</name>
</gene>
<keyword evidence="1" id="KW-1133">Transmembrane helix</keyword>
<evidence type="ECO:0000313" key="3">
    <source>
        <dbReference type="Proteomes" id="UP000462014"/>
    </source>
</evidence>
<name>A0A7K1SVY6_9SPHI</name>
<organism evidence="2 3">
    <name type="scientific">Mucilaginibacter arboris</name>
    <dbReference type="NCBI Taxonomy" id="2682090"/>
    <lineage>
        <taxon>Bacteria</taxon>
        <taxon>Pseudomonadati</taxon>
        <taxon>Bacteroidota</taxon>
        <taxon>Sphingobacteriia</taxon>
        <taxon>Sphingobacteriales</taxon>
        <taxon>Sphingobacteriaceae</taxon>
        <taxon>Mucilaginibacter</taxon>
    </lineage>
</organism>
<dbReference type="RefSeq" id="WP_157565850.1">
    <property type="nucleotide sequence ID" value="NZ_WPIK01000006.1"/>
</dbReference>
<dbReference type="AlphaFoldDB" id="A0A7K1SVY6"/>
<feature type="transmembrane region" description="Helical" evidence="1">
    <location>
        <begin position="6"/>
        <end position="26"/>
    </location>
</feature>
<reference evidence="2 3" key="1">
    <citation type="submission" date="2019-12" db="EMBL/GenBank/DDBJ databases">
        <title>Mucilaginibacter sp. HMF7410 genome sequencing and assembly.</title>
        <authorList>
            <person name="Kang H."/>
            <person name="Cha I."/>
            <person name="Kim H."/>
            <person name="Joh K."/>
        </authorList>
    </citation>
    <scope>NUCLEOTIDE SEQUENCE [LARGE SCALE GENOMIC DNA]</scope>
    <source>
        <strain evidence="2 3">HMF7410</strain>
    </source>
</reference>
<keyword evidence="1" id="KW-0812">Transmembrane</keyword>
<evidence type="ECO:0000256" key="1">
    <source>
        <dbReference type="SAM" id="Phobius"/>
    </source>
</evidence>